<dbReference type="SUPFAM" id="SSF88713">
    <property type="entry name" value="Glycoside hydrolase/deacetylase"/>
    <property type="match status" value="1"/>
</dbReference>
<comment type="caution">
    <text evidence="8">The sequence shown here is derived from an EMBL/GenBank/DDBJ whole genome shotgun (WGS) entry which is preliminary data.</text>
</comment>
<name>A0ABV3L6V2_9RHOB</name>
<dbReference type="GO" id="GO:0016787">
    <property type="term" value="F:hydrolase activity"/>
    <property type="evidence" value="ECO:0007669"/>
    <property type="project" value="UniProtKB-KW"/>
</dbReference>
<dbReference type="InterPro" id="IPR011330">
    <property type="entry name" value="Glyco_hydro/deAcase_b/a-brl"/>
</dbReference>
<evidence type="ECO:0000313" key="8">
    <source>
        <dbReference type="EMBL" id="MEV8467213.1"/>
    </source>
</evidence>
<evidence type="ECO:0000256" key="2">
    <source>
        <dbReference type="ARBA" id="ARBA00004613"/>
    </source>
</evidence>
<sequence length="252" mass="28043">MSNTPIVDILMYHSISQGSGPTTIPPNVFAEQMDAIAEAGLPVITLDDLVEARNMGKPLPDRSIILTFDDAFLDFAEEAYPVLQGHGFPAIVYLPSDYVGREELWIGSGAKPRKLMDWPKIKELAAEGIQFGSHAVTHSDLTMVTDDTLGIELNVSKAEIEDELGRPVDHFAPPYGLLNSHVTNLASSIYKTCVGTRLAQAGPVDNLHELPRIEMHYFRDITRWKAHLAGRGGAYLARRKALRWVRERLPWM</sequence>
<dbReference type="Gene3D" id="3.20.20.370">
    <property type="entry name" value="Glycoside hydrolase/deacetylase"/>
    <property type="match status" value="1"/>
</dbReference>
<evidence type="ECO:0000313" key="9">
    <source>
        <dbReference type="Proteomes" id="UP001553161"/>
    </source>
</evidence>
<protein>
    <recommendedName>
        <fullName evidence="4">Chitooligosaccharide deacetylase</fullName>
    </recommendedName>
    <alternativeName>
        <fullName evidence="6">Nodulation protein B</fullName>
    </alternativeName>
</protein>
<dbReference type="EMBL" id="JBFBVU010000011">
    <property type="protein sequence ID" value="MEV8467213.1"/>
    <property type="molecule type" value="Genomic_DNA"/>
</dbReference>
<organism evidence="8 9">
    <name type="scientific">Meridianimarinicoccus marinus</name>
    <dbReference type="NCBI Taxonomy" id="3231483"/>
    <lineage>
        <taxon>Bacteria</taxon>
        <taxon>Pseudomonadati</taxon>
        <taxon>Pseudomonadota</taxon>
        <taxon>Alphaproteobacteria</taxon>
        <taxon>Rhodobacterales</taxon>
        <taxon>Paracoccaceae</taxon>
        <taxon>Meridianimarinicoccus</taxon>
    </lineage>
</organism>
<reference evidence="8 9" key="1">
    <citation type="submission" date="2024-07" db="EMBL/GenBank/DDBJ databases">
        <authorList>
            <person name="Kang M."/>
        </authorList>
    </citation>
    <scope>NUCLEOTIDE SEQUENCE [LARGE SCALE GENOMIC DNA]</scope>
    <source>
        <strain evidence="8 9">DFM31</strain>
    </source>
</reference>
<keyword evidence="9" id="KW-1185">Reference proteome</keyword>
<evidence type="ECO:0000256" key="3">
    <source>
        <dbReference type="ARBA" id="ARBA00010973"/>
    </source>
</evidence>
<dbReference type="PROSITE" id="PS51677">
    <property type="entry name" value="NODB"/>
    <property type="match status" value="1"/>
</dbReference>
<dbReference type="InterPro" id="IPR002509">
    <property type="entry name" value="NODB_dom"/>
</dbReference>
<comment type="similarity">
    <text evidence="3">Belongs to the polysaccharide deacetylase family.</text>
</comment>
<dbReference type="PANTHER" id="PTHR34216">
    <property type="match status" value="1"/>
</dbReference>
<comment type="subcellular location">
    <subcellularLocation>
        <location evidence="2">Secreted</location>
    </subcellularLocation>
</comment>
<comment type="function">
    <text evidence="1">Is involved in generating a small heat-stable compound (Nod), an acylated oligomer of N-acetylglucosamine, that stimulates mitosis in various plant protoplasts.</text>
</comment>
<gene>
    <name evidence="8" type="ORF">AB0T83_10525</name>
</gene>
<accession>A0ABV3L6V2</accession>
<dbReference type="RefSeq" id="WP_366192990.1">
    <property type="nucleotide sequence ID" value="NZ_JBFBVU010000011.1"/>
</dbReference>
<dbReference type="CDD" id="cd10918">
    <property type="entry name" value="CE4_NodB_like_5s_6s"/>
    <property type="match status" value="1"/>
</dbReference>
<evidence type="ECO:0000256" key="1">
    <source>
        <dbReference type="ARBA" id="ARBA00003236"/>
    </source>
</evidence>
<keyword evidence="8" id="KW-0378">Hydrolase</keyword>
<evidence type="ECO:0000256" key="6">
    <source>
        <dbReference type="ARBA" id="ARBA00032976"/>
    </source>
</evidence>
<evidence type="ECO:0000256" key="5">
    <source>
        <dbReference type="ARBA" id="ARBA00022729"/>
    </source>
</evidence>
<dbReference type="PANTHER" id="PTHR34216:SF3">
    <property type="entry name" value="POLY-BETA-1,6-N-ACETYL-D-GLUCOSAMINE N-DEACETYLASE"/>
    <property type="match status" value="1"/>
</dbReference>
<dbReference type="Proteomes" id="UP001553161">
    <property type="component" value="Unassembled WGS sequence"/>
</dbReference>
<feature type="domain" description="NodB homology" evidence="7">
    <location>
        <begin position="62"/>
        <end position="252"/>
    </location>
</feature>
<dbReference type="Pfam" id="PF01522">
    <property type="entry name" value="Polysacc_deac_1"/>
    <property type="match status" value="1"/>
</dbReference>
<evidence type="ECO:0000259" key="7">
    <source>
        <dbReference type="PROSITE" id="PS51677"/>
    </source>
</evidence>
<keyword evidence="5" id="KW-0732">Signal</keyword>
<evidence type="ECO:0000256" key="4">
    <source>
        <dbReference type="ARBA" id="ARBA00020071"/>
    </source>
</evidence>
<proteinExistence type="inferred from homology"/>
<dbReference type="InterPro" id="IPR051398">
    <property type="entry name" value="Polysacch_Deacetylase"/>
</dbReference>